<evidence type="ECO:0000256" key="2">
    <source>
        <dbReference type="ARBA" id="ARBA00022475"/>
    </source>
</evidence>
<evidence type="ECO:0000259" key="8">
    <source>
        <dbReference type="Pfam" id="PF01618"/>
    </source>
</evidence>
<evidence type="ECO:0000256" key="4">
    <source>
        <dbReference type="ARBA" id="ARBA00022989"/>
    </source>
</evidence>
<keyword evidence="6" id="KW-0653">Protein transport</keyword>
<dbReference type="AlphaFoldDB" id="A0A0G9MPM6"/>
<keyword evidence="6" id="KW-0813">Transport</keyword>
<proteinExistence type="inferred from homology"/>
<protein>
    <recommendedName>
        <fullName evidence="8">MotA/TolQ/ExbB proton channel domain-containing protein</fullName>
    </recommendedName>
</protein>
<dbReference type="GO" id="GO:0006935">
    <property type="term" value="P:chemotaxis"/>
    <property type="evidence" value="ECO:0007669"/>
    <property type="project" value="InterPro"/>
</dbReference>
<evidence type="ECO:0000313" key="9">
    <source>
        <dbReference type="EMBL" id="KLE31248.1"/>
    </source>
</evidence>
<evidence type="ECO:0000256" key="5">
    <source>
        <dbReference type="ARBA" id="ARBA00023136"/>
    </source>
</evidence>
<dbReference type="PATRIC" id="fig|1581420.6.peg.2837"/>
<keyword evidence="10" id="KW-1185">Reference proteome</keyword>
<dbReference type="PANTHER" id="PTHR30433">
    <property type="entry name" value="CHEMOTAXIS PROTEIN MOTA"/>
    <property type="match status" value="1"/>
</dbReference>
<dbReference type="OrthoDB" id="9806929at2"/>
<keyword evidence="2" id="KW-1003">Cell membrane</keyword>
<keyword evidence="4 7" id="KW-1133">Transmembrane helix</keyword>
<comment type="caution">
    <text evidence="9">The sequence shown here is derived from an EMBL/GenBank/DDBJ whole genome shotgun (WGS) entry which is preliminary data.</text>
</comment>
<feature type="transmembrane region" description="Helical" evidence="7">
    <location>
        <begin position="6"/>
        <end position="28"/>
    </location>
</feature>
<gene>
    <name evidence="9" type="ORF">AAW00_13870</name>
</gene>
<dbReference type="RefSeq" id="WP_047005052.1">
    <property type="nucleotide sequence ID" value="NZ_LBHB01000006.1"/>
</dbReference>
<evidence type="ECO:0000256" key="7">
    <source>
        <dbReference type="SAM" id="Phobius"/>
    </source>
</evidence>
<feature type="transmembrane region" description="Helical" evidence="7">
    <location>
        <begin position="121"/>
        <end position="142"/>
    </location>
</feature>
<evidence type="ECO:0000256" key="6">
    <source>
        <dbReference type="RuleBase" id="RU004057"/>
    </source>
</evidence>
<feature type="transmembrane region" description="Helical" evidence="7">
    <location>
        <begin position="154"/>
        <end position="176"/>
    </location>
</feature>
<dbReference type="EMBL" id="LBHB01000006">
    <property type="protein sequence ID" value="KLE31248.1"/>
    <property type="molecule type" value="Genomic_DNA"/>
</dbReference>
<dbReference type="GO" id="GO:0015031">
    <property type="term" value="P:protein transport"/>
    <property type="evidence" value="ECO:0007669"/>
    <property type="project" value="UniProtKB-KW"/>
</dbReference>
<evidence type="ECO:0000256" key="3">
    <source>
        <dbReference type="ARBA" id="ARBA00022692"/>
    </source>
</evidence>
<evidence type="ECO:0000313" key="10">
    <source>
        <dbReference type="Proteomes" id="UP000053464"/>
    </source>
</evidence>
<evidence type="ECO:0000256" key="1">
    <source>
        <dbReference type="ARBA" id="ARBA00004651"/>
    </source>
</evidence>
<dbReference type="GO" id="GO:0071978">
    <property type="term" value="P:bacterial-type flagellum-dependent swarming motility"/>
    <property type="evidence" value="ECO:0007669"/>
    <property type="project" value="InterPro"/>
</dbReference>
<dbReference type="STRING" id="1581420.AAW00_13870"/>
<organism evidence="9 10">
    <name type="scientific">Aurantiacibacter luteus</name>
    <dbReference type="NCBI Taxonomy" id="1581420"/>
    <lineage>
        <taxon>Bacteria</taxon>
        <taxon>Pseudomonadati</taxon>
        <taxon>Pseudomonadota</taxon>
        <taxon>Alphaproteobacteria</taxon>
        <taxon>Sphingomonadales</taxon>
        <taxon>Erythrobacteraceae</taxon>
        <taxon>Aurantiacibacter</taxon>
    </lineage>
</organism>
<feature type="domain" description="MotA/TolQ/ExbB proton channel" evidence="8">
    <location>
        <begin position="92"/>
        <end position="195"/>
    </location>
</feature>
<reference evidence="9 10" key="1">
    <citation type="submission" date="2015-04" db="EMBL/GenBank/DDBJ databases">
        <title>The draft genome sequence of Erythrobacter luteus KA37.</title>
        <authorList>
            <person name="Zhuang L."/>
            <person name="Liu Y."/>
            <person name="Shao Z."/>
        </authorList>
    </citation>
    <scope>NUCLEOTIDE SEQUENCE [LARGE SCALE GENOMIC DNA]</scope>
    <source>
        <strain evidence="9 10">KA37</strain>
    </source>
</reference>
<dbReference type="Pfam" id="PF01618">
    <property type="entry name" value="MotA_ExbB"/>
    <property type="match status" value="1"/>
</dbReference>
<comment type="similarity">
    <text evidence="6">Belongs to the exbB/tolQ family.</text>
</comment>
<name>A0A0G9MPM6_9SPHN</name>
<keyword evidence="3 7" id="KW-0812">Transmembrane</keyword>
<dbReference type="InterPro" id="IPR047055">
    <property type="entry name" value="MotA-like"/>
</dbReference>
<dbReference type="GO" id="GO:0005886">
    <property type="term" value="C:plasma membrane"/>
    <property type="evidence" value="ECO:0007669"/>
    <property type="project" value="UniProtKB-SubCell"/>
</dbReference>
<sequence length="221" mass="23570">MDAFTFSALLDPASLAVVLGGTLLATLLRCGRTGWQAAAGAATQLLRPRFTYEHARAKVAAQVDEIRSDGVLRAHPVTSEDAEIDEATAALIKHRSIAALEATHQRHAQMRRRRRQVAEETLAQAGDLAPVFGLAGTLLALSQLPADGLASGDMAATVASAVLTTLYGLLCAHFVFYPLARLIERRAEQEEEERQHLFDWLSQQIAGVVPDGPAVLAGAAA</sequence>
<comment type="subcellular location">
    <subcellularLocation>
        <location evidence="1">Cell membrane</location>
        <topology evidence="1">Multi-pass membrane protein</topology>
    </subcellularLocation>
    <subcellularLocation>
        <location evidence="6">Membrane</location>
        <topology evidence="6">Multi-pass membrane protein</topology>
    </subcellularLocation>
</comment>
<dbReference type="InterPro" id="IPR002898">
    <property type="entry name" value="MotA_ExbB_proton_chnl"/>
</dbReference>
<dbReference type="Proteomes" id="UP000053464">
    <property type="component" value="Unassembled WGS sequence"/>
</dbReference>
<keyword evidence="5 7" id="KW-0472">Membrane</keyword>
<accession>A0A0G9MPM6</accession>